<sequence>MAILFSLYLCCMACLPCTDKVMDSHEHIPNLVDAAHTTGDSAFHDDTCPVFCGCGCCATFTTTVESELIVFRFFIIPQTKPLVYPELEETRVAFTWWHPPRAIV</sequence>
<dbReference type="EMBL" id="JBHUIM010000001">
    <property type="protein sequence ID" value="MFD2244817.1"/>
    <property type="molecule type" value="Genomic_DNA"/>
</dbReference>
<reference evidence="2" key="1">
    <citation type="journal article" date="2019" name="Int. J. Syst. Evol. Microbiol.">
        <title>The Global Catalogue of Microorganisms (GCM) 10K type strain sequencing project: providing services to taxonomists for standard genome sequencing and annotation.</title>
        <authorList>
            <consortium name="The Broad Institute Genomics Platform"/>
            <consortium name="The Broad Institute Genome Sequencing Center for Infectious Disease"/>
            <person name="Wu L."/>
            <person name="Ma J."/>
        </authorList>
    </citation>
    <scope>NUCLEOTIDE SEQUENCE [LARGE SCALE GENOMIC DNA]</scope>
    <source>
        <strain evidence="2">CGMCC 4.1782</strain>
    </source>
</reference>
<accession>A0ABW5CR79</accession>
<evidence type="ECO:0000313" key="1">
    <source>
        <dbReference type="EMBL" id="MFD2244817.1"/>
    </source>
</evidence>
<gene>
    <name evidence="1" type="ORF">ACFSKP_01030</name>
</gene>
<dbReference type="RefSeq" id="WP_250429806.1">
    <property type="nucleotide sequence ID" value="NZ_JALPRR010000002.1"/>
</dbReference>
<name>A0ABW5CR79_9BACT</name>
<comment type="caution">
    <text evidence="1">The sequence shown here is derived from an EMBL/GenBank/DDBJ whole genome shotgun (WGS) entry which is preliminary data.</text>
</comment>
<evidence type="ECO:0008006" key="3">
    <source>
        <dbReference type="Google" id="ProtNLM"/>
    </source>
</evidence>
<proteinExistence type="predicted"/>
<keyword evidence="2" id="KW-1185">Reference proteome</keyword>
<protein>
    <recommendedName>
        <fullName evidence="3">Secreted protein</fullName>
    </recommendedName>
</protein>
<organism evidence="1 2">
    <name type="scientific">Pontibacter ruber</name>
    <dbReference type="NCBI Taxonomy" id="1343895"/>
    <lineage>
        <taxon>Bacteria</taxon>
        <taxon>Pseudomonadati</taxon>
        <taxon>Bacteroidota</taxon>
        <taxon>Cytophagia</taxon>
        <taxon>Cytophagales</taxon>
        <taxon>Hymenobacteraceae</taxon>
        <taxon>Pontibacter</taxon>
    </lineage>
</organism>
<dbReference type="Proteomes" id="UP001597374">
    <property type="component" value="Unassembled WGS sequence"/>
</dbReference>
<evidence type="ECO:0000313" key="2">
    <source>
        <dbReference type="Proteomes" id="UP001597374"/>
    </source>
</evidence>